<evidence type="ECO:0000259" key="11">
    <source>
        <dbReference type="PROSITE" id="PS50109"/>
    </source>
</evidence>
<dbReference type="PRINTS" id="PR00344">
    <property type="entry name" value="BCTRLSENSOR"/>
</dbReference>
<dbReference type="Gene3D" id="3.30.565.10">
    <property type="entry name" value="Histidine kinase-like ATPase, C-terminal domain"/>
    <property type="match status" value="1"/>
</dbReference>
<dbReference type="InterPro" id="IPR004358">
    <property type="entry name" value="Sig_transdc_His_kin-like_C"/>
</dbReference>
<evidence type="ECO:0000256" key="2">
    <source>
        <dbReference type="ARBA" id="ARBA00004651"/>
    </source>
</evidence>
<evidence type="ECO:0000256" key="4">
    <source>
        <dbReference type="ARBA" id="ARBA00022475"/>
    </source>
</evidence>
<evidence type="ECO:0000256" key="10">
    <source>
        <dbReference type="SAM" id="Phobius"/>
    </source>
</evidence>
<keyword evidence="10" id="KW-1133">Transmembrane helix</keyword>
<dbReference type="SUPFAM" id="SSF158472">
    <property type="entry name" value="HAMP domain-like"/>
    <property type="match status" value="1"/>
</dbReference>
<dbReference type="Proteomes" id="UP001269819">
    <property type="component" value="Unassembled WGS sequence"/>
</dbReference>
<name>A0ABU3VUA9_9GAMM</name>
<feature type="transmembrane region" description="Helical" evidence="10">
    <location>
        <begin position="139"/>
        <end position="160"/>
    </location>
</feature>
<comment type="caution">
    <text evidence="13">The sequence shown here is derived from an EMBL/GenBank/DDBJ whole genome shotgun (WGS) entry which is preliminary data.</text>
</comment>
<feature type="transmembrane region" description="Helical" evidence="10">
    <location>
        <begin position="9"/>
        <end position="31"/>
    </location>
</feature>
<keyword evidence="8 13" id="KW-0418">Kinase</keyword>
<dbReference type="PANTHER" id="PTHR44936">
    <property type="entry name" value="SENSOR PROTEIN CREC"/>
    <property type="match status" value="1"/>
</dbReference>
<proteinExistence type="predicted"/>
<evidence type="ECO:0000256" key="1">
    <source>
        <dbReference type="ARBA" id="ARBA00000085"/>
    </source>
</evidence>
<reference evidence="13 14" key="1">
    <citation type="submission" date="2023-10" db="EMBL/GenBank/DDBJ databases">
        <title>Characteristics and mechanism of a salt-tolerant marine origin heterotrophic nitrifying- aerobic denitrifying bacteria Marinobacter xestospongiae HN1.</title>
        <authorList>
            <person name="Qi R."/>
        </authorList>
    </citation>
    <scope>NUCLEOTIDE SEQUENCE [LARGE SCALE GENOMIC DNA]</scope>
    <source>
        <strain evidence="13 14">HN1</strain>
    </source>
</reference>
<keyword evidence="5" id="KW-0597">Phosphoprotein</keyword>
<dbReference type="Pfam" id="PF00672">
    <property type="entry name" value="HAMP"/>
    <property type="match status" value="1"/>
</dbReference>
<evidence type="ECO:0000256" key="3">
    <source>
        <dbReference type="ARBA" id="ARBA00012438"/>
    </source>
</evidence>
<evidence type="ECO:0000256" key="7">
    <source>
        <dbReference type="ARBA" id="ARBA00022741"/>
    </source>
</evidence>
<keyword evidence="9" id="KW-0067">ATP-binding</keyword>
<dbReference type="Gene3D" id="1.10.287.130">
    <property type="match status" value="1"/>
</dbReference>
<evidence type="ECO:0000256" key="9">
    <source>
        <dbReference type="ARBA" id="ARBA00022840"/>
    </source>
</evidence>
<dbReference type="RefSeq" id="WP_316972731.1">
    <property type="nucleotide sequence ID" value="NZ_JAWIIJ010000002.1"/>
</dbReference>
<dbReference type="SMART" id="SM00388">
    <property type="entry name" value="HisKA"/>
    <property type="match status" value="1"/>
</dbReference>
<dbReference type="SUPFAM" id="SSF55874">
    <property type="entry name" value="ATPase domain of HSP90 chaperone/DNA topoisomerase II/histidine kinase"/>
    <property type="match status" value="1"/>
</dbReference>
<protein>
    <recommendedName>
        <fullName evidence="3">histidine kinase</fullName>
        <ecNumber evidence="3">2.7.13.3</ecNumber>
    </recommendedName>
</protein>
<dbReference type="SMART" id="SM00304">
    <property type="entry name" value="HAMP"/>
    <property type="match status" value="1"/>
</dbReference>
<gene>
    <name evidence="13" type="ORF">RYS15_04175</name>
</gene>
<dbReference type="Pfam" id="PF02518">
    <property type="entry name" value="HATPase_c"/>
    <property type="match status" value="1"/>
</dbReference>
<dbReference type="PROSITE" id="PS50885">
    <property type="entry name" value="HAMP"/>
    <property type="match status" value="1"/>
</dbReference>
<dbReference type="InterPro" id="IPR036097">
    <property type="entry name" value="HisK_dim/P_sf"/>
</dbReference>
<dbReference type="InterPro" id="IPR005467">
    <property type="entry name" value="His_kinase_dom"/>
</dbReference>
<evidence type="ECO:0000313" key="13">
    <source>
        <dbReference type="EMBL" id="MDV2077862.1"/>
    </source>
</evidence>
<evidence type="ECO:0000256" key="5">
    <source>
        <dbReference type="ARBA" id="ARBA00022553"/>
    </source>
</evidence>
<dbReference type="InterPro" id="IPR050980">
    <property type="entry name" value="2C_sensor_his_kinase"/>
</dbReference>
<dbReference type="SMART" id="SM00387">
    <property type="entry name" value="HATPase_c"/>
    <property type="match status" value="1"/>
</dbReference>
<dbReference type="InterPro" id="IPR003661">
    <property type="entry name" value="HisK_dim/P_dom"/>
</dbReference>
<dbReference type="SUPFAM" id="SSF47384">
    <property type="entry name" value="Homodimeric domain of signal transducing histidine kinase"/>
    <property type="match status" value="1"/>
</dbReference>
<dbReference type="PANTHER" id="PTHR44936:SF10">
    <property type="entry name" value="SENSOR PROTEIN RSTB"/>
    <property type="match status" value="1"/>
</dbReference>
<comment type="subcellular location">
    <subcellularLocation>
        <location evidence="2">Cell membrane</location>
        <topology evidence="2">Multi-pass membrane protein</topology>
    </subcellularLocation>
</comment>
<keyword evidence="10" id="KW-0472">Membrane</keyword>
<dbReference type="Gene3D" id="1.10.8.500">
    <property type="entry name" value="HAMP domain in histidine kinase"/>
    <property type="match status" value="1"/>
</dbReference>
<comment type="catalytic activity">
    <reaction evidence="1">
        <text>ATP + protein L-histidine = ADP + protein N-phospho-L-histidine.</text>
        <dbReference type="EC" id="2.7.13.3"/>
    </reaction>
</comment>
<dbReference type="PROSITE" id="PS50109">
    <property type="entry name" value="HIS_KIN"/>
    <property type="match status" value="1"/>
</dbReference>
<dbReference type="GO" id="GO:0016301">
    <property type="term" value="F:kinase activity"/>
    <property type="evidence" value="ECO:0007669"/>
    <property type="project" value="UniProtKB-KW"/>
</dbReference>
<keyword evidence="14" id="KW-1185">Reference proteome</keyword>
<evidence type="ECO:0000259" key="12">
    <source>
        <dbReference type="PROSITE" id="PS50885"/>
    </source>
</evidence>
<feature type="domain" description="Histidine kinase" evidence="11">
    <location>
        <begin position="224"/>
        <end position="437"/>
    </location>
</feature>
<dbReference type="CDD" id="cd06225">
    <property type="entry name" value="HAMP"/>
    <property type="match status" value="1"/>
</dbReference>
<dbReference type="EC" id="2.7.13.3" evidence="3"/>
<sequence>MIGPRGFPLFWRIFLLIWLAMVVTVLAANLATRELVERERSSIEREKGLRDVGQQAVTIRETQGLRAARRYLREQGRELSLFIALLERGQRGDSLPPEIRERMKEGWLRHRPVVLHLPGHYRLVAWPREGGEGWLDPRWFRWLQMAIGFVVITLACWWLARILAKPLRHMEHTARQIADGDTSLRVSERISRRRDEVGAMATAFNDMTDRLCQLLERQKHLLRDISHDLRTPLSRQRVAIELACDAGADVELMDSIRRQNERLEAMTAQILSLYQVQDQRWSMPRSPVEPVRVMQTVLRDAADYAEHQRVDCHLNVADGVREMLVLGDADWLQRAFENVLQNALDHTPPTGVVSVLMTATAASMTVRVQDQGPGVEAGALAHLFEPFYRTDQARSGQGWGLGLAIARDIIAVHDGSVTAENLAQGGLEIRIQLPLFSDGVEPL</sequence>
<dbReference type="InterPro" id="IPR003594">
    <property type="entry name" value="HATPase_dom"/>
</dbReference>
<feature type="domain" description="HAMP" evidence="12">
    <location>
        <begin position="161"/>
        <end position="216"/>
    </location>
</feature>
<evidence type="ECO:0000313" key="14">
    <source>
        <dbReference type="Proteomes" id="UP001269819"/>
    </source>
</evidence>
<dbReference type="Pfam" id="PF00512">
    <property type="entry name" value="HisKA"/>
    <property type="match status" value="1"/>
</dbReference>
<keyword evidence="10" id="KW-0812">Transmembrane</keyword>
<dbReference type="CDD" id="cd00075">
    <property type="entry name" value="HATPase"/>
    <property type="match status" value="1"/>
</dbReference>
<organism evidence="13 14">
    <name type="scientific">Marinobacter xestospongiae</name>
    <dbReference type="NCBI Taxonomy" id="994319"/>
    <lineage>
        <taxon>Bacteria</taxon>
        <taxon>Pseudomonadati</taxon>
        <taxon>Pseudomonadota</taxon>
        <taxon>Gammaproteobacteria</taxon>
        <taxon>Pseudomonadales</taxon>
        <taxon>Marinobacteraceae</taxon>
        <taxon>Marinobacter</taxon>
    </lineage>
</organism>
<keyword evidence="4" id="KW-1003">Cell membrane</keyword>
<dbReference type="CDD" id="cd00082">
    <property type="entry name" value="HisKA"/>
    <property type="match status" value="1"/>
</dbReference>
<keyword evidence="7" id="KW-0547">Nucleotide-binding</keyword>
<dbReference type="InterPro" id="IPR036890">
    <property type="entry name" value="HATPase_C_sf"/>
</dbReference>
<keyword evidence="6" id="KW-0808">Transferase</keyword>
<accession>A0ABU3VUA9</accession>
<dbReference type="InterPro" id="IPR003660">
    <property type="entry name" value="HAMP_dom"/>
</dbReference>
<evidence type="ECO:0000256" key="8">
    <source>
        <dbReference type="ARBA" id="ARBA00022777"/>
    </source>
</evidence>
<dbReference type="EMBL" id="JAWIIJ010000002">
    <property type="protein sequence ID" value="MDV2077862.1"/>
    <property type="molecule type" value="Genomic_DNA"/>
</dbReference>
<evidence type="ECO:0000256" key="6">
    <source>
        <dbReference type="ARBA" id="ARBA00022679"/>
    </source>
</evidence>